<dbReference type="PROSITE" id="PS00094">
    <property type="entry name" value="C5_MTASE_1"/>
    <property type="match status" value="1"/>
</dbReference>
<keyword evidence="2 7" id="KW-0489">Methyltransferase</keyword>
<dbReference type="PROSITE" id="PS00095">
    <property type="entry name" value="C5_MTASE_2"/>
    <property type="match status" value="1"/>
</dbReference>
<evidence type="ECO:0000256" key="1">
    <source>
        <dbReference type="ARBA" id="ARBA00011975"/>
    </source>
</evidence>
<evidence type="ECO:0000313" key="8">
    <source>
        <dbReference type="EMBL" id="MFG6439973.1"/>
    </source>
</evidence>
<dbReference type="Proteomes" id="UP001606301">
    <property type="component" value="Unassembled WGS sequence"/>
</dbReference>
<evidence type="ECO:0000256" key="7">
    <source>
        <dbReference type="PROSITE-ProRule" id="PRU01016"/>
    </source>
</evidence>
<dbReference type="Gene3D" id="3.40.50.150">
    <property type="entry name" value="Vaccinia Virus protein VP39"/>
    <property type="match status" value="1"/>
</dbReference>
<comment type="caution">
    <text evidence="8">The sequence shown here is derived from an EMBL/GenBank/DDBJ whole genome shotgun (WGS) entry which is preliminary data.</text>
</comment>
<sequence>MALKSIELFAGAGGLAMGVSLAGFKSHGVVEWDRWACDTVRQNSERGHPLVADWPVFEGDVRQWIDAFCTTEAARGIDLVAGGPPCQPFSMGGKHRANQDERDMFPATVDVIRRLQPRAFIVENVKGLTRATFHNYFQYIQLQLEFPELRRRPDDSWVDHHARLQAFKTSVRRGNTGLSYHLVTTLVNAANYGVPQKRERVFMVGFRKDLNVRWSFPRETHALDALLHDQYVTGEYWDRHAVARKHRPEPASTQATLIARLRGLGLPPTRHPWMTVRDALTGLPEPRDGDTRHLNHRLQPGARSYPGHTGSPLDLPAKTLKAGDHGVPGGENMLVRHDGSVRYFSIRESARLQTFPDGYELHGSWSEAMRQLGNAVPVRLGQIVASSVASHLLEHDLRQVQMPSLVTA</sequence>
<evidence type="ECO:0000256" key="2">
    <source>
        <dbReference type="ARBA" id="ARBA00022603"/>
    </source>
</evidence>
<dbReference type="InterPro" id="IPR050390">
    <property type="entry name" value="C5-Methyltransferase"/>
</dbReference>
<evidence type="ECO:0000256" key="3">
    <source>
        <dbReference type="ARBA" id="ARBA00022679"/>
    </source>
</evidence>
<dbReference type="EMBL" id="JBIGHW010000002">
    <property type="protein sequence ID" value="MFG6439973.1"/>
    <property type="molecule type" value="Genomic_DNA"/>
</dbReference>
<evidence type="ECO:0000256" key="5">
    <source>
        <dbReference type="ARBA" id="ARBA00022747"/>
    </source>
</evidence>
<name>A0ABW7FE24_9BURK</name>
<dbReference type="GO" id="GO:0032259">
    <property type="term" value="P:methylation"/>
    <property type="evidence" value="ECO:0007669"/>
    <property type="project" value="UniProtKB-KW"/>
</dbReference>
<dbReference type="InterPro" id="IPR018117">
    <property type="entry name" value="C5_DNA_meth_AS"/>
</dbReference>
<dbReference type="InterPro" id="IPR031303">
    <property type="entry name" value="C5_meth_CS"/>
</dbReference>
<dbReference type="SUPFAM" id="SSF53335">
    <property type="entry name" value="S-adenosyl-L-methionine-dependent methyltransferases"/>
    <property type="match status" value="1"/>
</dbReference>
<proteinExistence type="inferred from homology"/>
<reference evidence="8 9" key="1">
    <citation type="submission" date="2024-08" db="EMBL/GenBank/DDBJ databases">
        <authorList>
            <person name="Lu H."/>
        </authorList>
    </citation>
    <scope>NUCLEOTIDE SEQUENCE [LARGE SCALE GENOMIC DNA]</scope>
    <source>
        <strain evidence="8 9">LKC17W</strain>
    </source>
</reference>
<gene>
    <name evidence="8" type="ORF">ACG0Z3_04700</name>
</gene>
<dbReference type="PRINTS" id="PR00105">
    <property type="entry name" value="C5METTRFRASE"/>
</dbReference>
<comment type="similarity">
    <text evidence="7">Belongs to the class I-like SAM-binding methyltransferase superfamily. C5-methyltransferase family.</text>
</comment>
<protein>
    <recommendedName>
        <fullName evidence="1">DNA (cytosine-5-)-methyltransferase</fullName>
        <ecNumber evidence="1">2.1.1.37</ecNumber>
    </recommendedName>
</protein>
<dbReference type="Pfam" id="PF00145">
    <property type="entry name" value="DNA_methylase"/>
    <property type="match status" value="2"/>
</dbReference>
<dbReference type="PANTHER" id="PTHR10629">
    <property type="entry name" value="CYTOSINE-SPECIFIC METHYLTRANSFERASE"/>
    <property type="match status" value="1"/>
</dbReference>
<dbReference type="InterPro" id="IPR029063">
    <property type="entry name" value="SAM-dependent_MTases_sf"/>
</dbReference>
<dbReference type="Gene3D" id="3.90.120.10">
    <property type="entry name" value="DNA Methylase, subunit A, domain 2"/>
    <property type="match status" value="1"/>
</dbReference>
<dbReference type="GO" id="GO:0003886">
    <property type="term" value="F:DNA (cytosine-5-)-methyltransferase activity"/>
    <property type="evidence" value="ECO:0007669"/>
    <property type="project" value="UniProtKB-EC"/>
</dbReference>
<dbReference type="PROSITE" id="PS51679">
    <property type="entry name" value="SAM_MT_C5"/>
    <property type="match status" value="1"/>
</dbReference>
<keyword evidence="9" id="KW-1185">Reference proteome</keyword>
<dbReference type="PANTHER" id="PTHR10629:SF52">
    <property type="entry name" value="DNA (CYTOSINE-5)-METHYLTRANSFERASE 1"/>
    <property type="match status" value="1"/>
</dbReference>
<organism evidence="8 9">
    <name type="scientific">Pelomonas margarita</name>
    <dbReference type="NCBI Taxonomy" id="3299031"/>
    <lineage>
        <taxon>Bacteria</taxon>
        <taxon>Pseudomonadati</taxon>
        <taxon>Pseudomonadota</taxon>
        <taxon>Betaproteobacteria</taxon>
        <taxon>Burkholderiales</taxon>
        <taxon>Sphaerotilaceae</taxon>
        <taxon>Roseateles</taxon>
    </lineage>
</organism>
<accession>A0ABW7FE24</accession>
<evidence type="ECO:0000256" key="6">
    <source>
        <dbReference type="ARBA" id="ARBA00047422"/>
    </source>
</evidence>
<evidence type="ECO:0000256" key="4">
    <source>
        <dbReference type="ARBA" id="ARBA00022691"/>
    </source>
</evidence>
<dbReference type="InterPro" id="IPR001525">
    <property type="entry name" value="C5_MeTfrase"/>
</dbReference>
<keyword evidence="5" id="KW-0680">Restriction system</keyword>
<dbReference type="EC" id="2.1.1.37" evidence="1"/>
<keyword evidence="4 7" id="KW-0949">S-adenosyl-L-methionine</keyword>
<feature type="active site" evidence="7">
    <location>
        <position position="86"/>
    </location>
</feature>
<evidence type="ECO:0000313" key="9">
    <source>
        <dbReference type="Proteomes" id="UP001606301"/>
    </source>
</evidence>
<comment type="catalytic activity">
    <reaction evidence="6">
        <text>a 2'-deoxycytidine in DNA + S-adenosyl-L-methionine = a 5-methyl-2'-deoxycytidine in DNA + S-adenosyl-L-homocysteine + H(+)</text>
        <dbReference type="Rhea" id="RHEA:13681"/>
        <dbReference type="Rhea" id="RHEA-COMP:11369"/>
        <dbReference type="Rhea" id="RHEA-COMP:11370"/>
        <dbReference type="ChEBI" id="CHEBI:15378"/>
        <dbReference type="ChEBI" id="CHEBI:57856"/>
        <dbReference type="ChEBI" id="CHEBI:59789"/>
        <dbReference type="ChEBI" id="CHEBI:85452"/>
        <dbReference type="ChEBI" id="CHEBI:85454"/>
        <dbReference type="EC" id="2.1.1.37"/>
    </reaction>
</comment>
<keyword evidence="3 7" id="KW-0808">Transferase</keyword>